<dbReference type="Proteomes" id="UP000317371">
    <property type="component" value="Unassembled WGS sequence"/>
</dbReference>
<gene>
    <name evidence="1" type="ORF">FKZ61_12825</name>
</gene>
<dbReference type="RefSeq" id="WP_141610535.1">
    <property type="nucleotide sequence ID" value="NZ_VIGC02000015.1"/>
</dbReference>
<organism evidence="1 2">
    <name type="scientific">Litorilinea aerophila</name>
    <dbReference type="NCBI Taxonomy" id="1204385"/>
    <lineage>
        <taxon>Bacteria</taxon>
        <taxon>Bacillati</taxon>
        <taxon>Chloroflexota</taxon>
        <taxon>Caldilineae</taxon>
        <taxon>Caldilineales</taxon>
        <taxon>Caldilineaceae</taxon>
        <taxon>Litorilinea</taxon>
    </lineage>
</organism>
<dbReference type="OrthoDB" id="9877175at2"/>
<proteinExistence type="predicted"/>
<reference evidence="1 2" key="1">
    <citation type="submission" date="2019-06" db="EMBL/GenBank/DDBJ databases">
        <title>Genome sequence of Litorilinea aerophila BAA-2444.</title>
        <authorList>
            <person name="Maclea K.S."/>
            <person name="Maurais E.G."/>
            <person name="Iannazzi L.C."/>
        </authorList>
    </citation>
    <scope>NUCLEOTIDE SEQUENCE [LARGE SCALE GENOMIC DNA]</scope>
    <source>
        <strain evidence="1 2">ATCC BAA-2444</strain>
    </source>
</reference>
<dbReference type="AlphaFoldDB" id="A0A540VEU3"/>
<comment type="caution">
    <text evidence="1">The sequence shown here is derived from an EMBL/GenBank/DDBJ whole genome shotgun (WGS) entry which is preliminary data.</text>
</comment>
<dbReference type="InParanoid" id="A0A540VEU3"/>
<dbReference type="EMBL" id="VIGC01000015">
    <property type="protein sequence ID" value="TQE95257.1"/>
    <property type="molecule type" value="Genomic_DNA"/>
</dbReference>
<accession>A0A540VEU3</accession>
<protein>
    <recommendedName>
        <fullName evidence="3">HEAT repeat domain-containing protein</fullName>
    </recommendedName>
</protein>
<evidence type="ECO:0008006" key="3">
    <source>
        <dbReference type="Google" id="ProtNLM"/>
    </source>
</evidence>
<keyword evidence="2" id="KW-1185">Reference proteome</keyword>
<evidence type="ECO:0000313" key="1">
    <source>
        <dbReference type="EMBL" id="TQE95257.1"/>
    </source>
</evidence>
<name>A0A540VEU3_9CHLR</name>
<sequence>MARPKDETMQQLQALAHEPAAQAAFAATLLTPRYGRSVHQAALAVLERHPHPPAREALHRLYQRLNARQGAADPGTYLRAAIVRALRPMATPADRSLLQQAVTTYEFPPPAFKEEAAMLRSAALLALQELDDPTVPYHAVRLLADEYTDPMSGEPALTAVRLLAAHEAYQPLYYYVTQPASHCLPEVTSECLRHLVELPEELLPGLVERYAGATEEVVLVGLFDLLLQHRTGPHHVDFLMDYLQQGAHLDACRYLAVCLVASGREELLSRLLVLAPWVQEPARVDLLLEALALIPTHPGVAAVVERLEQRQRGR</sequence>
<evidence type="ECO:0000313" key="2">
    <source>
        <dbReference type="Proteomes" id="UP000317371"/>
    </source>
</evidence>